<dbReference type="Gene3D" id="1.10.1740.10">
    <property type="match status" value="1"/>
</dbReference>
<protein>
    <submittedName>
        <fullName evidence="9">Sigma-70 family RNA polymerase sigma factor</fullName>
    </submittedName>
</protein>
<dbReference type="InterPro" id="IPR013249">
    <property type="entry name" value="RNA_pol_sigma70_r4_t2"/>
</dbReference>
<keyword evidence="10" id="KW-1185">Reference proteome</keyword>
<organism evidence="9 10">
    <name type="scientific">Kineosporia mesophila</name>
    <dbReference type="NCBI Taxonomy" id="566012"/>
    <lineage>
        <taxon>Bacteria</taxon>
        <taxon>Bacillati</taxon>
        <taxon>Actinomycetota</taxon>
        <taxon>Actinomycetes</taxon>
        <taxon>Kineosporiales</taxon>
        <taxon>Kineosporiaceae</taxon>
        <taxon>Kineosporia</taxon>
    </lineage>
</organism>
<sequence>MARPECESPAVSGPPDSPETDVGRGPRPEGNAEVADEPAADAVLVRRAVLGDRSAFTTIFHRHGPAMFRYALNMLEGNTQDAEDALQATWTKVWVNIETFHGRSALRTWLFTVTANEVLNQRRRRRPVPVDDTLLIPRPEKAHLAPAAQLDQRQLQEALSAALTELPWRQRASWILREMEGQSYEDIAQILDTTPTVIRGQLHRARTTLATRMETWR</sequence>
<dbReference type="InterPro" id="IPR036388">
    <property type="entry name" value="WH-like_DNA-bd_sf"/>
</dbReference>
<dbReference type="InterPro" id="IPR014284">
    <property type="entry name" value="RNA_pol_sigma-70_dom"/>
</dbReference>
<feature type="domain" description="RNA polymerase sigma factor 70 region 4 type 2" evidence="8">
    <location>
        <begin position="157"/>
        <end position="209"/>
    </location>
</feature>
<dbReference type="PANTHER" id="PTHR43133">
    <property type="entry name" value="RNA POLYMERASE ECF-TYPE SIGMA FACTO"/>
    <property type="match status" value="1"/>
</dbReference>
<evidence type="ECO:0000256" key="6">
    <source>
        <dbReference type="SAM" id="MobiDB-lite"/>
    </source>
</evidence>
<keyword evidence="4" id="KW-0238">DNA-binding</keyword>
<comment type="similarity">
    <text evidence="1">Belongs to the sigma-70 factor family. ECF subfamily.</text>
</comment>
<reference evidence="10" key="1">
    <citation type="journal article" date="2019" name="Int. J. Syst. Evol. Microbiol.">
        <title>The Global Catalogue of Microorganisms (GCM) 10K type strain sequencing project: providing services to taxonomists for standard genome sequencing and annotation.</title>
        <authorList>
            <consortium name="The Broad Institute Genomics Platform"/>
            <consortium name="The Broad Institute Genome Sequencing Center for Infectious Disease"/>
            <person name="Wu L."/>
            <person name="Ma J."/>
        </authorList>
    </citation>
    <scope>NUCLEOTIDE SEQUENCE [LARGE SCALE GENOMIC DNA]</scope>
    <source>
        <strain evidence="10">JCM 16902</strain>
    </source>
</reference>
<keyword evidence="2" id="KW-0805">Transcription regulation</keyword>
<dbReference type="InterPro" id="IPR039425">
    <property type="entry name" value="RNA_pol_sigma-70-like"/>
</dbReference>
<name>A0ABP6ZA69_9ACTN</name>
<evidence type="ECO:0000256" key="1">
    <source>
        <dbReference type="ARBA" id="ARBA00010641"/>
    </source>
</evidence>
<dbReference type="Pfam" id="PF08281">
    <property type="entry name" value="Sigma70_r4_2"/>
    <property type="match status" value="1"/>
</dbReference>
<dbReference type="SUPFAM" id="SSF88659">
    <property type="entry name" value="Sigma3 and sigma4 domains of RNA polymerase sigma factors"/>
    <property type="match status" value="1"/>
</dbReference>
<evidence type="ECO:0000313" key="9">
    <source>
        <dbReference type="EMBL" id="GAA3602762.1"/>
    </source>
</evidence>
<evidence type="ECO:0000256" key="5">
    <source>
        <dbReference type="ARBA" id="ARBA00023163"/>
    </source>
</evidence>
<dbReference type="Proteomes" id="UP001501074">
    <property type="component" value="Unassembled WGS sequence"/>
</dbReference>
<dbReference type="SUPFAM" id="SSF88946">
    <property type="entry name" value="Sigma2 domain of RNA polymerase sigma factors"/>
    <property type="match status" value="1"/>
</dbReference>
<dbReference type="NCBIfam" id="TIGR02937">
    <property type="entry name" value="sigma70-ECF"/>
    <property type="match status" value="1"/>
</dbReference>
<proteinExistence type="inferred from homology"/>
<dbReference type="PANTHER" id="PTHR43133:SF8">
    <property type="entry name" value="RNA POLYMERASE SIGMA FACTOR HI_1459-RELATED"/>
    <property type="match status" value="1"/>
</dbReference>
<accession>A0ABP6ZA69</accession>
<evidence type="ECO:0000256" key="4">
    <source>
        <dbReference type="ARBA" id="ARBA00023125"/>
    </source>
</evidence>
<dbReference type="Pfam" id="PF04542">
    <property type="entry name" value="Sigma70_r2"/>
    <property type="match status" value="1"/>
</dbReference>
<feature type="domain" description="RNA polymerase sigma-70 region 2" evidence="7">
    <location>
        <begin position="60"/>
        <end position="126"/>
    </location>
</feature>
<keyword evidence="3" id="KW-0731">Sigma factor</keyword>
<dbReference type="InterPro" id="IPR013324">
    <property type="entry name" value="RNA_pol_sigma_r3/r4-like"/>
</dbReference>
<dbReference type="EMBL" id="BAAAZO010000002">
    <property type="protein sequence ID" value="GAA3602762.1"/>
    <property type="molecule type" value="Genomic_DNA"/>
</dbReference>
<dbReference type="Gene3D" id="1.10.10.10">
    <property type="entry name" value="Winged helix-like DNA-binding domain superfamily/Winged helix DNA-binding domain"/>
    <property type="match status" value="1"/>
</dbReference>
<dbReference type="CDD" id="cd06171">
    <property type="entry name" value="Sigma70_r4"/>
    <property type="match status" value="1"/>
</dbReference>
<evidence type="ECO:0000259" key="7">
    <source>
        <dbReference type="Pfam" id="PF04542"/>
    </source>
</evidence>
<dbReference type="InterPro" id="IPR013325">
    <property type="entry name" value="RNA_pol_sigma_r2"/>
</dbReference>
<evidence type="ECO:0000313" key="10">
    <source>
        <dbReference type="Proteomes" id="UP001501074"/>
    </source>
</evidence>
<dbReference type="InterPro" id="IPR007627">
    <property type="entry name" value="RNA_pol_sigma70_r2"/>
</dbReference>
<feature type="region of interest" description="Disordered" evidence="6">
    <location>
        <begin position="1"/>
        <end position="38"/>
    </location>
</feature>
<evidence type="ECO:0000256" key="2">
    <source>
        <dbReference type="ARBA" id="ARBA00023015"/>
    </source>
</evidence>
<keyword evidence="5" id="KW-0804">Transcription</keyword>
<gene>
    <name evidence="9" type="ORF">GCM10022223_18160</name>
</gene>
<comment type="caution">
    <text evidence="9">The sequence shown here is derived from an EMBL/GenBank/DDBJ whole genome shotgun (WGS) entry which is preliminary data.</text>
</comment>
<evidence type="ECO:0000256" key="3">
    <source>
        <dbReference type="ARBA" id="ARBA00023082"/>
    </source>
</evidence>
<evidence type="ECO:0000259" key="8">
    <source>
        <dbReference type="Pfam" id="PF08281"/>
    </source>
</evidence>